<sequence>MEAIGSQFQPANKKRDFARVTRLAKKRAMESIGSQSQPANKKRVLLGHSSNENVVVQKMTPKKIIKKDVKIPLNKDKSNDP</sequence>
<name>A0A699HWM2_TANCI</name>
<feature type="region of interest" description="Disordered" evidence="1">
    <location>
        <begin position="28"/>
        <end position="53"/>
    </location>
</feature>
<evidence type="ECO:0000256" key="1">
    <source>
        <dbReference type="SAM" id="MobiDB-lite"/>
    </source>
</evidence>
<accession>A0A699HWM2</accession>
<comment type="caution">
    <text evidence="2">The sequence shown here is derived from an EMBL/GenBank/DDBJ whole genome shotgun (WGS) entry which is preliminary data.</text>
</comment>
<organism evidence="2">
    <name type="scientific">Tanacetum cinerariifolium</name>
    <name type="common">Dalmatian daisy</name>
    <name type="synonym">Chrysanthemum cinerariifolium</name>
    <dbReference type="NCBI Taxonomy" id="118510"/>
    <lineage>
        <taxon>Eukaryota</taxon>
        <taxon>Viridiplantae</taxon>
        <taxon>Streptophyta</taxon>
        <taxon>Embryophyta</taxon>
        <taxon>Tracheophyta</taxon>
        <taxon>Spermatophyta</taxon>
        <taxon>Magnoliopsida</taxon>
        <taxon>eudicotyledons</taxon>
        <taxon>Gunneridae</taxon>
        <taxon>Pentapetalae</taxon>
        <taxon>asterids</taxon>
        <taxon>campanulids</taxon>
        <taxon>Asterales</taxon>
        <taxon>Asteraceae</taxon>
        <taxon>Asteroideae</taxon>
        <taxon>Anthemideae</taxon>
        <taxon>Anthemidinae</taxon>
        <taxon>Tanacetum</taxon>
    </lineage>
</organism>
<proteinExistence type="predicted"/>
<reference evidence="2" key="1">
    <citation type="journal article" date="2019" name="Sci. Rep.">
        <title>Draft genome of Tanacetum cinerariifolium, the natural source of mosquito coil.</title>
        <authorList>
            <person name="Yamashiro T."/>
            <person name="Shiraishi A."/>
            <person name="Satake H."/>
            <person name="Nakayama K."/>
        </authorList>
    </citation>
    <scope>NUCLEOTIDE SEQUENCE</scope>
</reference>
<dbReference type="EMBL" id="BKCJ010210881">
    <property type="protein sequence ID" value="GEY80006.1"/>
    <property type="molecule type" value="Genomic_DNA"/>
</dbReference>
<evidence type="ECO:0000313" key="2">
    <source>
        <dbReference type="EMBL" id="GEY80006.1"/>
    </source>
</evidence>
<protein>
    <submittedName>
        <fullName evidence="2">G2/mitotic-specific cyclin C13-1-like</fullName>
    </submittedName>
</protein>
<gene>
    <name evidence="2" type="ORF">Tci_451980</name>
</gene>
<dbReference type="AlphaFoldDB" id="A0A699HWM2"/>